<proteinExistence type="predicted"/>
<evidence type="ECO:0000313" key="2">
    <source>
        <dbReference type="EMBL" id="UEL47176.1"/>
    </source>
</evidence>
<dbReference type="InterPro" id="IPR052531">
    <property type="entry name" value="CarD-like_regulator"/>
</dbReference>
<dbReference type="PANTHER" id="PTHR38447:SF1">
    <property type="entry name" value="RNA POLYMERASE-BINDING TRANSCRIPTION FACTOR CARD"/>
    <property type="match status" value="1"/>
</dbReference>
<dbReference type="EMBL" id="CP081135">
    <property type="protein sequence ID" value="UEL47176.1"/>
    <property type="molecule type" value="Genomic_DNA"/>
</dbReference>
<dbReference type="PANTHER" id="PTHR38447">
    <property type="entry name" value="TRANSCRIPTION FACTOR YDEB-RELATED"/>
    <property type="match status" value="1"/>
</dbReference>
<sequence length="167" mass="19174">MYKIGEFIVYGNEGVCRVDDISELSIGGSSKGKTYYTLKPMHDNGTVFAPIDTTVFMRPISSYEEVQKLIKQIPSIKEIDHDDKSVRELQEYYKKLIKNHDCMDLLTIMITLQDKKNTASNNGKKLSQMDDKFMKTAKNLIENEFSIVLGIEKDDVELYIDDSLNKM</sequence>
<evidence type="ECO:0000313" key="3">
    <source>
        <dbReference type="Proteomes" id="UP001198983"/>
    </source>
</evidence>
<accession>A0AAX2ZDS2</accession>
<organism evidence="2 3">
    <name type="scientific">Terrisporobacter hibernicus</name>
    <dbReference type="NCBI Taxonomy" id="2813371"/>
    <lineage>
        <taxon>Bacteria</taxon>
        <taxon>Bacillati</taxon>
        <taxon>Bacillota</taxon>
        <taxon>Clostridia</taxon>
        <taxon>Peptostreptococcales</taxon>
        <taxon>Peptostreptococcaceae</taxon>
        <taxon>Terrisporobacter</taxon>
    </lineage>
</organism>
<protein>
    <submittedName>
        <fullName evidence="2">CarD family transcriptional regulator</fullName>
    </submittedName>
</protein>
<gene>
    <name evidence="2" type="ORF">JW646_16300</name>
</gene>
<dbReference type="InterPro" id="IPR042215">
    <property type="entry name" value="CarD-like_C"/>
</dbReference>
<evidence type="ECO:0000259" key="1">
    <source>
        <dbReference type="SMART" id="SM01058"/>
    </source>
</evidence>
<dbReference type="InterPro" id="IPR003711">
    <property type="entry name" value="CarD-like/TRCF_RID"/>
</dbReference>
<reference evidence="2 3" key="1">
    <citation type="journal article" date="2023" name="Int. J. Syst. Evol. Microbiol.">
        <title>Terrisporobacter hibernicus sp. nov., isolated from bovine faeces in Northern Ireland.</title>
        <authorList>
            <person name="Mitchell M."/>
            <person name="Nguyen S.V."/>
            <person name="Connor M."/>
            <person name="Fairley D.J."/>
            <person name="Donoghue O."/>
            <person name="Marshall H."/>
            <person name="Koolman L."/>
            <person name="McMullan G."/>
            <person name="Schaffer K.E."/>
            <person name="McGrath J.W."/>
            <person name="Fanning S."/>
        </authorList>
    </citation>
    <scope>NUCLEOTIDE SEQUENCE [LARGE SCALE GENOMIC DNA]</scope>
    <source>
        <strain evidence="2 3">MCA3</strain>
    </source>
</reference>
<dbReference type="AlphaFoldDB" id="A0AAX2ZDS2"/>
<dbReference type="KEGG" id="tem:JW646_16300"/>
<dbReference type="InterPro" id="IPR036101">
    <property type="entry name" value="CarD-like/TRCF_RID_sf"/>
</dbReference>
<dbReference type="SUPFAM" id="SSF141259">
    <property type="entry name" value="CarD-like"/>
    <property type="match status" value="1"/>
</dbReference>
<dbReference type="Pfam" id="PF02559">
    <property type="entry name" value="CarD_TRCF_RID"/>
    <property type="match status" value="1"/>
</dbReference>
<keyword evidence="3" id="KW-1185">Reference proteome</keyword>
<dbReference type="Proteomes" id="UP001198983">
    <property type="component" value="Chromosome"/>
</dbReference>
<dbReference type="SMART" id="SM01058">
    <property type="entry name" value="CarD_TRCF"/>
    <property type="match status" value="1"/>
</dbReference>
<dbReference type="Gene3D" id="2.40.10.170">
    <property type="match status" value="1"/>
</dbReference>
<dbReference type="GO" id="GO:0009303">
    <property type="term" value="P:rRNA transcription"/>
    <property type="evidence" value="ECO:0007669"/>
    <property type="project" value="TreeGrafter"/>
</dbReference>
<feature type="domain" description="CarD-like/TRCF RNAP-interacting" evidence="1">
    <location>
        <begin position="1"/>
        <end position="113"/>
    </location>
</feature>
<dbReference type="RefSeq" id="WP_148556509.1">
    <property type="nucleotide sequence ID" value="NZ_CP081135.1"/>
</dbReference>
<name>A0AAX2ZDS2_9FIRM</name>
<dbReference type="Gene3D" id="1.20.58.1290">
    <property type="entry name" value="CarD-like, C-terminal domain"/>
    <property type="match status" value="1"/>
</dbReference>